<dbReference type="RefSeq" id="WP_186992004.1">
    <property type="nucleotide sequence ID" value="NZ_CP052909.1"/>
</dbReference>
<dbReference type="KEGG" id="alti:ALE3EI_1233"/>
<proteinExistence type="predicted"/>
<keyword evidence="2" id="KW-1185">Reference proteome</keyword>
<dbReference type="Proteomes" id="UP000515514">
    <property type="component" value="Chromosome"/>
</dbReference>
<gene>
    <name evidence="1" type="ORF">ALE3EI_1233</name>
</gene>
<sequence>MRYTLGVFIVLFFLNCGTPPRKPGGDIIGNTPEKTEAPDQKEIIVAPVTPDGAVSANFISGEVPFYAYVKNVDTRRAITSVSFENTLLPDIQIPGSYGATLSSLRFPELDRDVLLVNSRLKDPNFNKYYVYILRNNEWKQMVNGFAIHKSNRPDTLSPIRIDPENPNNMLRYYSVFDLDKSSGNKYTWRLLTESVPIKNR</sequence>
<protein>
    <submittedName>
        <fullName evidence="1">Uncharacterized protein</fullName>
    </submittedName>
</protein>
<name>A0A7G8PTY2_9FLAO</name>
<evidence type="ECO:0000313" key="2">
    <source>
        <dbReference type="Proteomes" id="UP000515514"/>
    </source>
</evidence>
<organism evidence="1 2">
    <name type="scientific">Constantimarinum furrinae</name>
    <dbReference type="NCBI Taxonomy" id="2562285"/>
    <lineage>
        <taxon>Bacteria</taxon>
        <taxon>Pseudomonadati</taxon>
        <taxon>Bacteroidota</taxon>
        <taxon>Flavobacteriia</taxon>
        <taxon>Flavobacteriales</taxon>
        <taxon>Flavobacteriaceae</taxon>
        <taxon>Altibacter/Constantimarinum group</taxon>
        <taxon>Constantimarinum</taxon>
    </lineage>
</organism>
<dbReference type="EMBL" id="CP052909">
    <property type="protein sequence ID" value="QNJ97798.1"/>
    <property type="molecule type" value="Genomic_DNA"/>
</dbReference>
<evidence type="ECO:0000313" key="1">
    <source>
        <dbReference type="EMBL" id="QNJ97798.1"/>
    </source>
</evidence>
<accession>A0A7G8PTY2</accession>
<reference evidence="1 2" key="1">
    <citation type="submission" date="2020-04" db="EMBL/GenBank/DDBJ databases">
        <title>Genome sequence of Altibacter aquimarinus strain ALE3EI.</title>
        <authorList>
            <person name="Oh H.-M."/>
            <person name="Jang D."/>
        </authorList>
    </citation>
    <scope>NUCLEOTIDE SEQUENCE [LARGE SCALE GENOMIC DNA]</scope>
    <source>
        <strain evidence="1 2">ALE3EI</strain>
    </source>
</reference>
<dbReference type="AlphaFoldDB" id="A0A7G8PTY2"/>